<sequence>MNKRKTGIIGGGASGLMAAVAAAGRRDGVCDEVVILEKKDRIGKKILVTGNGKCNLTNLSFSMEKIGEYYHGAPAERLKKIFSRFAPLDTLALFSEMGMLTTSKNGYIYPLSGQASTVLDTLRFELERMNVRVLTECRISRIEPQKKKGYLVHTDRGCLYFDRLILSCGSPAGEKAGEGMDGYGFASFLGHTVIRPQPALTALRCEGDFWKGLAGVRCAASIRLLVGAEGKRGSRRSYVEEGELQLTDYGISGIPVFQLSRYASCALARRMRVGAQIDFLPSFLSCPEEYRKMTERKIAACRGRSMEVLFCGLVNKKIILVLLKKNGLKPGELLGKYNEKAARQVFDDLRSFSVWVKAANPFGSAQVCAGGVPLDEVTDQMESKKHPGLFFAGELLDVDGRCGGYNLQWAWTSGFLAGRG</sequence>
<dbReference type="InterPro" id="IPR004792">
    <property type="entry name" value="BaiN-like"/>
</dbReference>
<evidence type="ECO:0000313" key="7">
    <source>
        <dbReference type="Proteomes" id="UP000886858"/>
    </source>
</evidence>
<dbReference type="PANTHER" id="PTHR42887">
    <property type="entry name" value="OS12G0638800 PROTEIN"/>
    <property type="match status" value="1"/>
</dbReference>
<dbReference type="Pfam" id="PF22780">
    <property type="entry name" value="HI0933_like_1st"/>
    <property type="match status" value="1"/>
</dbReference>
<dbReference type="Proteomes" id="UP000886858">
    <property type="component" value="Unassembled WGS sequence"/>
</dbReference>
<reference evidence="6" key="2">
    <citation type="submission" date="2021-04" db="EMBL/GenBank/DDBJ databases">
        <authorList>
            <person name="Gilroy R."/>
        </authorList>
    </citation>
    <scope>NUCLEOTIDE SEQUENCE</scope>
    <source>
        <strain evidence="6">CHK179-7159</strain>
    </source>
</reference>
<dbReference type="EMBL" id="DWYY01000132">
    <property type="protein sequence ID" value="HJA93901.1"/>
    <property type="molecule type" value="Genomic_DNA"/>
</dbReference>
<accession>A0A9D2L202</accession>
<feature type="domain" description="RsdA/BaiN/AoA(So)-like Rossmann fold-like" evidence="4">
    <location>
        <begin position="7"/>
        <end position="419"/>
    </location>
</feature>
<dbReference type="InterPro" id="IPR023166">
    <property type="entry name" value="BaiN-like_dom_sf"/>
</dbReference>
<dbReference type="SUPFAM" id="SSF51905">
    <property type="entry name" value="FAD/NAD(P)-binding domain"/>
    <property type="match status" value="1"/>
</dbReference>
<proteinExistence type="predicted"/>
<comment type="caution">
    <text evidence="6">The sequence shown here is derived from an EMBL/GenBank/DDBJ whole genome shotgun (WGS) entry which is preliminary data.</text>
</comment>
<dbReference type="AlphaFoldDB" id="A0A9D2L202"/>
<evidence type="ECO:0000313" key="6">
    <source>
        <dbReference type="EMBL" id="HJA93901.1"/>
    </source>
</evidence>
<evidence type="ECO:0000256" key="1">
    <source>
        <dbReference type="ARBA" id="ARBA00001974"/>
    </source>
</evidence>
<dbReference type="Gene3D" id="1.10.8.260">
    <property type="entry name" value="HI0933 insert domain-like"/>
    <property type="match status" value="1"/>
</dbReference>
<evidence type="ECO:0000259" key="5">
    <source>
        <dbReference type="Pfam" id="PF22780"/>
    </source>
</evidence>
<dbReference type="InterPro" id="IPR055178">
    <property type="entry name" value="RsdA/BaiN/AoA(So)-like_dom"/>
</dbReference>
<dbReference type="NCBIfam" id="TIGR00275">
    <property type="entry name" value="aminoacetone oxidase family FAD-binding enzyme"/>
    <property type="match status" value="1"/>
</dbReference>
<evidence type="ECO:0000256" key="3">
    <source>
        <dbReference type="ARBA" id="ARBA00022827"/>
    </source>
</evidence>
<evidence type="ECO:0000256" key="2">
    <source>
        <dbReference type="ARBA" id="ARBA00022630"/>
    </source>
</evidence>
<dbReference type="SUPFAM" id="SSF160996">
    <property type="entry name" value="HI0933 insert domain-like"/>
    <property type="match status" value="1"/>
</dbReference>
<dbReference type="Pfam" id="PF03486">
    <property type="entry name" value="HI0933_like"/>
    <property type="match status" value="1"/>
</dbReference>
<keyword evidence="2" id="KW-0285">Flavoprotein</keyword>
<dbReference type="InterPro" id="IPR036188">
    <property type="entry name" value="FAD/NAD-bd_sf"/>
</dbReference>
<evidence type="ECO:0000259" key="4">
    <source>
        <dbReference type="Pfam" id="PF03486"/>
    </source>
</evidence>
<protein>
    <submittedName>
        <fullName evidence="6">Aminoacetone oxidase family FAD-binding enzyme</fullName>
    </submittedName>
</protein>
<name>A0A9D2L202_9FIRM</name>
<dbReference type="Gene3D" id="2.40.30.10">
    <property type="entry name" value="Translation factors"/>
    <property type="match status" value="1"/>
</dbReference>
<dbReference type="Gene3D" id="3.50.50.60">
    <property type="entry name" value="FAD/NAD(P)-binding domain"/>
    <property type="match status" value="1"/>
</dbReference>
<gene>
    <name evidence="6" type="ORF">H9717_12440</name>
</gene>
<dbReference type="InterPro" id="IPR057661">
    <property type="entry name" value="RsdA/BaiN/AoA(So)_Rossmann"/>
</dbReference>
<reference evidence="6" key="1">
    <citation type="journal article" date="2021" name="PeerJ">
        <title>Extensive microbial diversity within the chicken gut microbiome revealed by metagenomics and culture.</title>
        <authorList>
            <person name="Gilroy R."/>
            <person name="Ravi A."/>
            <person name="Getino M."/>
            <person name="Pursley I."/>
            <person name="Horton D.L."/>
            <person name="Alikhan N.F."/>
            <person name="Baker D."/>
            <person name="Gharbi K."/>
            <person name="Hall N."/>
            <person name="Watson M."/>
            <person name="Adriaenssens E.M."/>
            <person name="Foster-Nyarko E."/>
            <person name="Jarju S."/>
            <person name="Secka A."/>
            <person name="Antonio M."/>
            <person name="Oren A."/>
            <person name="Chaudhuri R.R."/>
            <person name="La Ragione R."/>
            <person name="Hildebrand F."/>
            <person name="Pallen M.J."/>
        </authorList>
    </citation>
    <scope>NUCLEOTIDE SEQUENCE</scope>
    <source>
        <strain evidence="6">CHK179-7159</strain>
    </source>
</reference>
<organism evidence="6 7">
    <name type="scientific">Candidatus Eisenbergiella merdipullorum</name>
    <dbReference type="NCBI Taxonomy" id="2838553"/>
    <lineage>
        <taxon>Bacteria</taxon>
        <taxon>Bacillati</taxon>
        <taxon>Bacillota</taxon>
        <taxon>Clostridia</taxon>
        <taxon>Lachnospirales</taxon>
        <taxon>Lachnospiraceae</taxon>
        <taxon>Eisenbergiella</taxon>
    </lineage>
</organism>
<comment type="cofactor">
    <cofactor evidence="1">
        <name>FAD</name>
        <dbReference type="ChEBI" id="CHEBI:57692"/>
    </cofactor>
</comment>
<keyword evidence="3" id="KW-0274">FAD</keyword>
<feature type="domain" description="RsdA/BaiN/AoA(So)-like insert" evidence="5">
    <location>
        <begin position="197"/>
        <end position="367"/>
    </location>
</feature>
<dbReference type="PANTHER" id="PTHR42887:SF2">
    <property type="entry name" value="OS12G0638800 PROTEIN"/>
    <property type="match status" value="1"/>
</dbReference>